<dbReference type="EMBL" id="NCTU01000005">
    <property type="protein sequence ID" value="PUW04183.1"/>
    <property type="molecule type" value="Genomic_DNA"/>
</dbReference>
<accession>A0AA45BZS2</accession>
<dbReference type="InterPro" id="IPR013382">
    <property type="entry name" value="CRISPR-assoc_prot_Cse2"/>
</dbReference>
<gene>
    <name evidence="1" type="primary">casB</name>
    <name evidence="1" type="ORF">B7T07_09880</name>
</gene>
<dbReference type="InterPro" id="IPR038287">
    <property type="entry name" value="Cse2_sf"/>
</dbReference>
<dbReference type="Pfam" id="PF09485">
    <property type="entry name" value="CRISPR_Cse2"/>
    <property type="match status" value="1"/>
</dbReference>
<name>A0AA45BZS2_CROSK</name>
<evidence type="ECO:0000313" key="2">
    <source>
        <dbReference type="Proteomes" id="UP000244856"/>
    </source>
</evidence>
<reference evidence="1 2" key="1">
    <citation type="submission" date="2017-04" db="EMBL/GenBank/DDBJ databases">
        <title>Cronobacter sakazakii, ST83 Lineage Isolates.</title>
        <authorList>
            <person name="Chase H."/>
            <person name="Tall B."/>
            <person name="Gopinath G."/>
            <person name="Lehner A."/>
        </authorList>
    </citation>
    <scope>NUCLEOTIDE SEQUENCE [LARGE SCALE GENOMIC DNA]</scope>
    <source>
        <strain evidence="1 2">MOD1_Comp15</strain>
    </source>
</reference>
<dbReference type="NCBIfam" id="TIGR02548">
    <property type="entry name" value="casB_cse2"/>
    <property type="match status" value="1"/>
</dbReference>
<organism evidence="1 2">
    <name type="scientific">Cronobacter sakazakii</name>
    <name type="common">Enterobacter sakazakii</name>
    <dbReference type="NCBI Taxonomy" id="28141"/>
    <lineage>
        <taxon>Bacteria</taxon>
        <taxon>Pseudomonadati</taxon>
        <taxon>Pseudomonadota</taxon>
        <taxon>Gammaproteobacteria</taxon>
        <taxon>Enterobacterales</taxon>
        <taxon>Enterobacteriaceae</taxon>
        <taxon>Cronobacter</taxon>
    </lineage>
</organism>
<comment type="caution">
    <text evidence="1">The sequence shown here is derived from an EMBL/GenBank/DDBJ whole genome shotgun (WGS) entry which is preliminary data.</text>
</comment>
<protein>
    <submittedName>
        <fullName evidence="1">Type I-E CRISPR-associated protein Cse2/CasB</fullName>
    </submittedName>
</protein>
<evidence type="ECO:0000313" key="1">
    <source>
        <dbReference type="EMBL" id="PUW04183.1"/>
    </source>
</evidence>
<proteinExistence type="predicted"/>
<dbReference type="Gene3D" id="1.10.520.40">
    <property type="entry name" value="CRISPR-associated protein Cse2"/>
    <property type="match status" value="1"/>
</dbReference>
<sequence length="157" mass="18034">MSLDSLALYHAWRDLDNGARAQLRRVASPDELKDIPVFYRLVKPFNWETSGQKHALLRMVFCLTAGNNAITHQPSEEGKPAKSLGCVLAQSGKINERRVYQLIRAESPNDLIQLRRLLVQAEPTLDWVHLANMLLYWGTHQKRRLLEDFVLSSNDKK</sequence>
<dbReference type="AlphaFoldDB" id="A0AA45BZS2"/>
<dbReference type="RefSeq" id="WP_080321285.1">
    <property type="nucleotide sequence ID" value="NZ_CP078110.1"/>
</dbReference>
<dbReference type="Proteomes" id="UP000244856">
    <property type="component" value="Unassembled WGS sequence"/>
</dbReference>
<dbReference type="CDD" id="cd09670">
    <property type="entry name" value="Cse2_I-E"/>
    <property type="match status" value="1"/>
</dbReference>